<sequence>MTEYTADEVLKGIKEWAEQCYQQAGQKVEVALHGGRFTPADLKRYATAARACRIALEGLRFEVTGRGELITTGQVVVVVLAGDNGKKDTRALNVLQVAGVLQAALPASRCGLALQDSINAKDVRSANLYNAALDAAGTAGWVITWPVKFQHPRVR</sequence>
<dbReference type="EMBL" id="FOXK01000015">
    <property type="protein sequence ID" value="SFQ45767.1"/>
    <property type="molecule type" value="Genomic_DNA"/>
</dbReference>
<dbReference type="RefSeq" id="WP_074917553.1">
    <property type="nucleotide sequence ID" value="NZ_FOXK01000009.1"/>
</dbReference>
<evidence type="ECO:0000313" key="2">
    <source>
        <dbReference type="EMBL" id="SFQ45767.1"/>
    </source>
</evidence>
<protein>
    <submittedName>
        <fullName evidence="2">Uncharacterized protein</fullName>
    </submittedName>
</protein>
<keyword evidence="3" id="KW-1185">Reference proteome</keyword>
<dbReference type="AlphaFoldDB" id="A0A1I5YPB3"/>
<proteinExistence type="predicted"/>
<dbReference type="OrthoDB" id="6885151at2"/>
<reference evidence="3" key="2">
    <citation type="submission" date="2016-10" db="EMBL/GenBank/DDBJ databases">
        <authorList>
            <person name="Varghese N."/>
            <person name="Submissions S."/>
        </authorList>
    </citation>
    <scope>NUCLEOTIDE SEQUENCE [LARGE SCALE GENOMIC DNA]</scope>
    <source>
        <strain evidence="3">JCM 15604</strain>
    </source>
</reference>
<evidence type="ECO:0000313" key="1">
    <source>
        <dbReference type="EMBL" id="SFQ25048.1"/>
    </source>
</evidence>
<gene>
    <name evidence="1" type="ORF">SAMN05216177_109257</name>
    <name evidence="2" type="ORF">SAMN05216177_11519</name>
</gene>
<dbReference type="Proteomes" id="UP000182025">
    <property type="component" value="Unassembled WGS sequence"/>
</dbReference>
<reference evidence="2" key="1">
    <citation type="submission" date="2016-10" db="EMBL/GenBank/DDBJ databases">
        <authorList>
            <person name="de Groot N.N."/>
        </authorList>
    </citation>
    <scope>NUCLEOTIDE SEQUENCE [LARGE SCALE GENOMIC DNA]</scope>
    <source>
        <strain evidence="2">JCM 15604</strain>
    </source>
</reference>
<dbReference type="EMBL" id="FOXK01000009">
    <property type="protein sequence ID" value="SFQ25048.1"/>
    <property type="molecule type" value="Genomic_DNA"/>
</dbReference>
<accession>A0A1I5YPB3</accession>
<organism evidence="2 3">
    <name type="scientific">Ectopseudomonas toyotomiensis</name>
    <dbReference type="NCBI Taxonomy" id="554344"/>
    <lineage>
        <taxon>Bacteria</taxon>
        <taxon>Pseudomonadati</taxon>
        <taxon>Pseudomonadota</taxon>
        <taxon>Gammaproteobacteria</taxon>
        <taxon>Pseudomonadales</taxon>
        <taxon>Pseudomonadaceae</taxon>
        <taxon>Ectopseudomonas</taxon>
    </lineage>
</organism>
<evidence type="ECO:0000313" key="3">
    <source>
        <dbReference type="Proteomes" id="UP000182025"/>
    </source>
</evidence>
<name>A0A1I5YPB3_9GAMM</name>